<sequence length="67" mass="7609">MNLTNKRAWLLAAVSAALIAAYLFYPEHRQHLFGLLPYAFLFACPLLHFFHGGHHHGHHAPPGEQRP</sequence>
<feature type="transmembrane region" description="Helical" evidence="1">
    <location>
        <begin position="31"/>
        <end position="50"/>
    </location>
</feature>
<dbReference type="AlphaFoldDB" id="A0A975Q3E6"/>
<evidence type="ECO:0000313" key="3">
    <source>
        <dbReference type="Proteomes" id="UP000681425"/>
    </source>
</evidence>
<dbReference type="Proteomes" id="UP000681425">
    <property type="component" value="Chromosome"/>
</dbReference>
<keyword evidence="1" id="KW-1133">Transmembrane helix</keyword>
<dbReference type="Pfam" id="PF11666">
    <property type="entry name" value="DUF2933"/>
    <property type="match status" value="1"/>
</dbReference>
<dbReference type="EMBL" id="CP073910">
    <property type="protein sequence ID" value="QUT07661.1"/>
    <property type="molecule type" value="Genomic_DNA"/>
</dbReference>
<dbReference type="InterPro" id="IPR021682">
    <property type="entry name" value="DUF2933"/>
</dbReference>
<keyword evidence="1" id="KW-0812">Transmembrane</keyword>
<reference evidence="2" key="1">
    <citation type="submission" date="2021-04" db="EMBL/GenBank/DDBJ databases">
        <title>Isolation of p-tert-butylphenol degrading bacteria Sphingobium phenoxybenzoativorans Tas13 from active sludge.</title>
        <authorList>
            <person name="Li Y."/>
        </authorList>
    </citation>
    <scope>NUCLEOTIDE SEQUENCE</scope>
    <source>
        <strain evidence="2">Tas13</strain>
    </source>
</reference>
<keyword evidence="3" id="KW-1185">Reference proteome</keyword>
<keyword evidence="1" id="KW-0472">Membrane</keyword>
<dbReference type="KEGG" id="spph:KFK14_09855"/>
<organism evidence="2 3">
    <name type="scientific">Sphingobium phenoxybenzoativorans</name>
    <dbReference type="NCBI Taxonomy" id="1592790"/>
    <lineage>
        <taxon>Bacteria</taxon>
        <taxon>Pseudomonadati</taxon>
        <taxon>Pseudomonadota</taxon>
        <taxon>Alphaproteobacteria</taxon>
        <taxon>Sphingomonadales</taxon>
        <taxon>Sphingomonadaceae</taxon>
        <taxon>Sphingobium</taxon>
    </lineage>
</organism>
<evidence type="ECO:0000313" key="2">
    <source>
        <dbReference type="EMBL" id="QUT07661.1"/>
    </source>
</evidence>
<accession>A0A975Q3E6</accession>
<name>A0A975Q3E6_9SPHN</name>
<protein>
    <submittedName>
        <fullName evidence="2">DUF2933 domain-containing protein</fullName>
    </submittedName>
</protein>
<gene>
    <name evidence="2" type="ORF">KFK14_09855</name>
</gene>
<dbReference type="RefSeq" id="WP_197421607.1">
    <property type="nucleotide sequence ID" value="NZ_CP073910.1"/>
</dbReference>
<feature type="transmembrane region" description="Helical" evidence="1">
    <location>
        <begin position="7"/>
        <end position="25"/>
    </location>
</feature>
<evidence type="ECO:0000256" key="1">
    <source>
        <dbReference type="SAM" id="Phobius"/>
    </source>
</evidence>
<proteinExistence type="predicted"/>